<dbReference type="HOGENOM" id="CLU_2404103_0_0_1"/>
<sequence>MHSRCSGGFLYYAISNCIDCRKLPVRFTRSEHLDFASARQHRIAYKVLDRESGFGPINATTGLKCFGAACRLLKCTCDFVHIAITQRVSESYT</sequence>
<reference evidence="1" key="1">
    <citation type="journal article" date="2011" name="PLoS Biol.">
        <title>Gene gain and loss during evolution of obligate parasitism in the white rust pathogen of Arabidopsis thaliana.</title>
        <authorList>
            <person name="Kemen E."/>
            <person name="Gardiner A."/>
            <person name="Schultz-Larsen T."/>
            <person name="Kemen A.C."/>
            <person name="Balmuth A.L."/>
            <person name="Robert-Seilaniantz A."/>
            <person name="Bailey K."/>
            <person name="Holub E."/>
            <person name="Studholme D.J."/>
            <person name="Maclean D."/>
            <person name="Jones J.D."/>
        </authorList>
    </citation>
    <scope>NUCLEOTIDE SEQUENCE</scope>
</reference>
<name>F0W3A1_9STRA</name>
<protein>
    <submittedName>
        <fullName evidence="1">AlNc14C12G1478 protein</fullName>
    </submittedName>
</protein>
<gene>
    <name evidence="1" type="primary">AlNc14C12G1478</name>
    <name evidence="1" type="ORF">ALNC14_016870</name>
</gene>
<proteinExistence type="predicted"/>
<reference evidence="1" key="2">
    <citation type="submission" date="2011-02" db="EMBL/GenBank/DDBJ databases">
        <authorList>
            <person name="MacLean D."/>
        </authorList>
    </citation>
    <scope>NUCLEOTIDE SEQUENCE</scope>
</reference>
<dbReference type="AlphaFoldDB" id="F0W3A1"/>
<accession>F0W3A1</accession>
<evidence type="ECO:0000313" key="1">
    <source>
        <dbReference type="EMBL" id="CCA15544.1"/>
    </source>
</evidence>
<organism evidence="1">
    <name type="scientific">Albugo laibachii Nc14</name>
    <dbReference type="NCBI Taxonomy" id="890382"/>
    <lineage>
        <taxon>Eukaryota</taxon>
        <taxon>Sar</taxon>
        <taxon>Stramenopiles</taxon>
        <taxon>Oomycota</taxon>
        <taxon>Peronosporomycetes</taxon>
        <taxon>Albuginales</taxon>
        <taxon>Albuginaceae</taxon>
        <taxon>Albugo</taxon>
    </lineage>
</organism>
<dbReference type="EMBL" id="FR824057">
    <property type="protein sequence ID" value="CCA15544.1"/>
    <property type="molecule type" value="Genomic_DNA"/>
</dbReference>